<feature type="region of interest" description="Disordered" evidence="2">
    <location>
        <begin position="633"/>
        <end position="664"/>
    </location>
</feature>
<feature type="region of interest" description="Disordered" evidence="2">
    <location>
        <begin position="364"/>
        <end position="565"/>
    </location>
</feature>
<dbReference type="Proteomes" id="UP001623349">
    <property type="component" value="Unassembled WGS sequence"/>
</dbReference>
<dbReference type="PANTHER" id="PTHR33590:SF2">
    <property type="entry name" value="PROTEIN FAM186A"/>
    <property type="match status" value="1"/>
</dbReference>
<proteinExistence type="predicted"/>
<accession>A0ABQ0FKS4</accession>
<evidence type="ECO:0000259" key="4">
    <source>
        <dbReference type="Pfam" id="PF20870"/>
    </source>
</evidence>
<feature type="compositionally biased region" description="Polar residues" evidence="2">
    <location>
        <begin position="2974"/>
        <end position="2989"/>
    </location>
</feature>
<feature type="region of interest" description="Disordered" evidence="2">
    <location>
        <begin position="2355"/>
        <end position="2401"/>
    </location>
</feature>
<feature type="region of interest" description="Disordered" evidence="2">
    <location>
        <begin position="701"/>
        <end position="720"/>
    </location>
</feature>
<sequence>MPAKRRSKVYDESDSEDDEFKDLAIWRKPRSSRDNSMSLQFEIPASVQAVIDKIEESQSIRAKEELISRLGGIMNNVQLIMTRYNIDSLSPGRRGSISEGQKKKRKAFLEKIAICIKNTDMRERTLSKILSWLEEWNFVLSEVATINMDEYHHWIAKMELMPDMLKGINNNVESLIQMTMFLIEEKKRLKKKTLARGTLWKAWKDRAIKRPATAQALRPDQMICDQIGLNAKVSEIQSMLQELISTAMFSKLENNAIKYMSTTLMNLSKALSTVNDELRLVSFRVAKSFMKDDQGAEKEKDHSKEVISELSEENEMLQQKLREAEEKCDQLIRIKNYLGRQMMHPAGSLRTVVMLPLQVPYVSREARDTESEEKMDDSQKKGAKSSAVTWDSSSEVDPDAAKPEPEDKAETTQDQKKPKGLLLTAEISDTNLEMEEKKPGHLAVLKALEKKKTGKPKAQEGKGASSMWEQLKKGKSEQLFRGSPGSPESRESTLKLTEKEAKSDVDLLQPEGAPEPQKPETKWKKLIAAKTEEVLGATKQSGKLQPKTPKGTSGSPEESEQGSLESFQRAILAYLREKTNNVGKAFDPKSIKKEESSLGKAEVEKLNVIKAKMEEYYQKVVETVTMALRTYRDERKVGPKEKPKKQPKGALGAPRTLPKQGTVAKSGVGKVILSEITDPAIKKLVQLLLEELESDLRYKKTKERQQGEAEAQKEEQRLKPRDKVELLDVWRQAFKAPETHPVQDMREEEIEKPKWGEPGQQDLWKVISQSSLNLAVRGPKLLPPKSQISPMQGLQVEPPMMGVTEMQPKLSPPSSKTLLVPTKPPPMRVPGQAQIIGPQMSPQLSMTSLTPGQAQIIGPQMSPQLSMTSLTPGQTQIIGPQMSPQLSISSLTAEQAQPLSGSLTRGQEQELGTRLIVPRILEPTQTPKESLTSEKPQAMEISKVTTEEISGVTDTQRKILPIQQVQIKDKIRTSKKALEQETTPTPEQYKGPRITLTPQQTQALGVTLTPEQTKSPRISLTHEQAQALGVTLTPDQYKEQRISLTPQQAQILGITLNLQQAKALGITLTPEQAKAQRVSLIPQQAQAQGTTLTTQQAEAQRINLTPEQAKALGLSLAPPQPVTLAPEQAQALGITPTPQPVTLTPEQAQALGIATTPQPVTLTPEQAQALGIATTPQPVTLTPEQAQALGIATTPQPVTLTPERAQALGIATTPQPVTLTPERAQALGIATTPQPVTLTPERAQALGIATTPQPVTLTPERAQALGIATTPQPVTLTPERAQALGIATTPQPVTLTPEQTQTLGIAPTPQPITLSPDQAQALALTLAAEQVKTQSISLSPQQTQALGITPTPQPITLTPEQTQALGITLTPRPITITPEQAQVLAHTLTAEQASLSPQQAQTLGITLTPQRTSLSPEQTQALGITPTPQPITLTPEQVQALGITPTPQPITLAPEQAQALGIIPGPQQITLSPEQTQTLGITPTPQPITLTPEQIQALGITPTPQRITLSPEQVQSLGITQTPQPIPLAPEQTKSLGITPTPQPITLTPEQIQDLGISLIPKQKEISLSAQQAQALGLTLTLHQAQVQKIYLTPQQAQALGVTVSPEQAKTQKITLTPKQARSLGITVTTEQARAKRVSLTSQQAQDLGLMLTPEQAQDLGVSLIPKQQEISLNPQQAQALGLTLTPQQAQVQKIYFTPQQAQALGVALSSEEVKTMKISLTPEQAHSLGIILTVEQARAQRISLTPQQAEALGITLTPEQAQVLGISLVHKEPISFSAQQAQALGLILTPQQAQVQKIYLTPQQAQALDVTLSPEQAKALKISLTPEQAHSLGITLTVEQANAQKIDLTPQQAQDLGLTLTPEQAQDLGVSLIPKEQEICFNLLQAQALGLTLTPQQAQVQKIYLTPQQAQALGVTLSPEQANALKISLTPEQAHSLGISLTVEQARAQKINLTPQQAQDLGLTLTPEQAQDLGVSLIPKEQEISFSSLQAQVLGLTLTPQQAQVQKIYLTPQQAQALGITLSPEQAKTQGVSLTPEQARSLGITLTVEQARAQKISLTPQQAEDLGITLTPEQAQDLGIAATPKQTETFRIIPSPPSEKRSLSLTPEQDQALRISFPPKETESLGIYLTPKQARKLRITFTANQAKVMKISLTPEQAQALGITFTPEQAKAQRTSLTPEQAQALGITLTPEQAQAHRIILTPEQAQALGLTLTPEQAQAQGIFSPKKFQKLDVPLTYKQAETLRSRLSMKQLEAQRSQRLISESIQMPKPAVASKQTQTIEIPLTTELSQAAGAPSSMRQETEVGLSPLTPKQTQAVGVLLSKRQETEMGISPLTPKQTQAVGVLLSKRQETELGISPLSPKPSRAAGAPPSKRQETELGISPLSPKPSQVAGAPPSKRQETELGIFPLTPKPSQVAGAPPSKRQETELGIFPLTPKPSQVAGAPPSKRQETELGISPLSPKPSQVAGAPPSKRQETELGIFPLTPKPSQVAGAPPSKRQETELGIFPLTPKQTQAVGVLLSKRQDMKLGTFPLTSKQTQAVKPVEAKHPLLTSKQALPLQDRFAPELTQTLLFTITLKKAQNLGVTFTYEQTRAAAVTLTSEQVAALEDALTEELAWRWERSVTPEKAQEAADIVPTKQPQALGIAARQPAQALHGPFTLEKPATLVPSTERLSQRSKDFHPASMPLQALRPSLTQAPFPPMTSLGMSILPDSEKPWMSPTYRQTLADRAQGIPAQPLAPEIPPSLRQLLAPGAPPTPGPPLGPRHFFKPRDTWLPLISDPLLPPRTPPASRVPPTSGEVPGLVSGVSAAHGELLISRTSPFQPPAGHEQAPFSTREQQGPSRIVPEQAFIPTISPTPLLPSTAEALPTPGRTQRISPSSAKPLKPKSARTPPGAALGLGAAQTPFPIEKTQRPMISGTTGQTQVLQDSFGMQPFGIFQPHVTSSRIPRSRSPLVAEKALSREKPGIPLPSLTTQRPQTPQISISEKGQKPWFPPIDKPWTPSPVSGTREAKSMVSPFTDQYPEDRYVVDVEAQRKNLVTLNQAAQTSGLPAQYLTIAKNLIIELLHIDTVRLGYLSRKYIAYRLIQLARNHLTKRVKTIQNTGKGYETQKLYIMLDRVDQYQKKVMQGWTDRQKQLDQRRKQCLRSMTQIFSQLEKAFKLTLSQPMPSIPSIKKIPEFTKLQRPVLEILIDDSKRADLFKTLGRSQAPLEAVWNADLSTASYPIMEKAPMSALWAQLGGYPDIPKLLQLDIQSTFRKSLASIRSQVSHVGWRDVSGVRIRVRSKPPCQIGHNHL</sequence>
<feature type="region of interest" description="Disordered" evidence="2">
    <location>
        <begin position="2968"/>
        <end position="2991"/>
    </location>
</feature>
<gene>
    <name evidence="5" type="ORF">APTSU1_001507800</name>
</gene>
<dbReference type="InterPro" id="IPR049146">
    <property type="entry name" value="FAM186A_B_C"/>
</dbReference>
<dbReference type="Pfam" id="PF20870">
    <property type="entry name" value="FAM186A-B_N"/>
    <property type="match status" value="1"/>
</dbReference>
<feature type="domain" description="FAM186A/B N-terminal" evidence="4">
    <location>
        <begin position="40"/>
        <end position="279"/>
    </location>
</feature>
<feature type="compositionally biased region" description="Basic and acidic residues" evidence="2">
    <location>
        <begin position="399"/>
        <end position="417"/>
    </location>
</feature>
<feature type="coiled-coil region" evidence="1">
    <location>
        <begin position="300"/>
        <end position="334"/>
    </location>
</feature>
<keyword evidence="1" id="KW-0175">Coiled coil</keyword>
<feature type="compositionally biased region" description="Basic and acidic residues" evidence="2">
    <location>
        <begin position="488"/>
        <end position="505"/>
    </location>
</feature>
<evidence type="ECO:0000256" key="2">
    <source>
        <dbReference type="SAM" id="MobiDB-lite"/>
    </source>
</evidence>
<evidence type="ECO:0000259" key="3">
    <source>
        <dbReference type="Pfam" id="PF20865"/>
    </source>
</evidence>
<dbReference type="Pfam" id="PF20865">
    <property type="entry name" value="FAM186A-B_C"/>
    <property type="match status" value="1"/>
</dbReference>
<protein>
    <submittedName>
        <fullName evidence="5">Family with sequence similarity 186, member A</fullName>
    </submittedName>
</protein>
<evidence type="ECO:0000313" key="5">
    <source>
        <dbReference type="EMBL" id="GAB1299841.1"/>
    </source>
</evidence>
<feature type="domain" description="FAM186A/B C-terminal" evidence="3">
    <location>
        <begin position="3027"/>
        <end position="3254"/>
    </location>
</feature>
<feature type="compositionally biased region" description="Polar residues" evidence="2">
    <location>
        <begin position="550"/>
        <end position="565"/>
    </location>
</feature>
<dbReference type="EMBL" id="BAAFST010000015">
    <property type="protein sequence ID" value="GAB1299841.1"/>
    <property type="molecule type" value="Genomic_DNA"/>
</dbReference>
<dbReference type="Pfam" id="PF20869">
    <property type="entry name" value="FAM186A_PQQAQ"/>
    <property type="match status" value="10"/>
</dbReference>
<feature type="compositionally biased region" description="Polar residues" evidence="2">
    <location>
        <begin position="2835"/>
        <end position="2844"/>
    </location>
</feature>
<feature type="region of interest" description="Disordered" evidence="2">
    <location>
        <begin position="2821"/>
        <end position="2895"/>
    </location>
</feature>
<organism evidence="5 6">
    <name type="scientific">Apodemus speciosus</name>
    <name type="common">Large Japanese field mouse</name>
    <dbReference type="NCBI Taxonomy" id="105296"/>
    <lineage>
        <taxon>Eukaryota</taxon>
        <taxon>Metazoa</taxon>
        <taxon>Chordata</taxon>
        <taxon>Craniata</taxon>
        <taxon>Vertebrata</taxon>
        <taxon>Euteleostomi</taxon>
        <taxon>Mammalia</taxon>
        <taxon>Eutheria</taxon>
        <taxon>Euarchontoglires</taxon>
        <taxon>Glires</taxon>
        <taxon>Rodentia</taxon>
        <taxon>Myomorpha</taxon>
        <taxon>Muroidea</taxon>
        <taxon>Muridae</taxon>
        <taxon>Murinae</taxon>
        <taxon>Apodemus</taxon>
    </lineage>
</organism>
<evidence type="ECO:0000313" key="6">
    <source>
        <dbReference type="Proteomes" id="UP001623349"/>
    </source>
</evidence>
<comment type="caution">
    <text evidence="5">The sequence shown here is derived from an EMBL/GenBank/DDBJ whole genome shotgun (WGS) entry which is preliminary data.</text>
</comment>
<evidence type="ECO:0000256" key="1">
    <source>
        <dbReference type="SAM" id="Coils"/>
    </source>
</evidence>
<feature type="region of interest" description="Disordered" evidence="2">
    <location>
        <begin position="2434"/>
        <end position="2476"/>
    </location>
</feature>
<keyword evidence="6" id="KW-1185">Reference proteome</keyword>
<name>A0ABQ0FKS4_APOSI</name>
<dbReference type="InterPro" id="IPR049144">
    <property type="entry name" value="FAM186A_B_N"/>
</dbReference>
<dbReference type="PANTHER" id="PTHR33590">
    <property type="entry name" value="GLUTENIN, HIGH MOLECULAR WEIGHT SUBUNIT PW212-RELATED PROTEIN"/>
    <property type="match status" value="1"/>
</dbReference>
<feature type="compositionally biased region" description="Polar residues" evidence="2">
    <location>
        <begin position="386"/>
        <end position="395"/>
    </location>
</feature>
<dbReference type="InterPro" id="IPR049147">
    <property type="entry name" value="FAM186A_PQQAQ"/>
</dbReference>
<feature type="compositionally biased region" description="Low complexity" evidence="2">
    <location>
        <begin position="2854"/>
        <end position="2866"/>
    </location>
</feature>
<feature type="region of interest" description="Disordered" evidence="2">
    <location>
        <begin position="2292"/>
        <end position="2313"/>
    </location>
</feature>
<reference evidence="5 6" key="1">
    <citation type="submission" date="2024-08" db="EMBL/GenBank/DDBJ databases">
        <title>The draft genome of Apodemus speciosus.</title>
        <authorList>
            <person name="Nabeshima K."/>
            <person name="Suzuki S."/>
            <person name="Onuma M."/>
        </authorList>
    </citation>
    <scope>NUCLEOTIDE SEQUENCE [LARGE SCALE GENOMIC DNA]</scope>
    <source>
        <strain evidence="5">IB14-021</strain>
    </source>
</reference>